<evidence type="ECO:0000256" key="1">
    <source>
        <dbReference type="SAM" id="Phobius"/>
    </source>
</evidence>
<organism evidence="2 3">
    <name type="scientific">Armillaria borealis</name>
    <dbReference type="NCBI Taxonomy" id="47425"/>
    <lineage>
        <taxon>Eukaryota</taxon>
        <taxon>Fungi</taxon>
        <taxon>Dikarya</taxon>
        <taxon>Basidiomycota</taxon>
        <taxon>Agaricomycotina</taxon>
        <taxon>Agaricomycetes</taxon>
        <taxon>Agaricomycetidae</taxon>
        <taxon>Agaricales</taxon>
        <taxon>Marasmiineae</taxon>
        <taxon>Physalacriaceae</taxon>
        <taxon>Armillaria</taxon>
    </lineage>
</organism>
<name>A0AA39IZ85_9AGAR</name>
<dbReference type="AlphaFoldDB" id="A0AA39IZ85"/>
<evidence type="ECO:0000313" key="2">
    <source>
        <dbReference type="EMBL" id="KAK0432297.1"/>
    </source>
</evidence>
<feature type="transmembrane region" description="Helical" evidence="1">
    <location>
        <begin position="268"/>
        <end position="290"/>
    </location>
</feature>
<evidence type="ECO:0000313" key="3">
    <source>
        <dbReference type="Proteomes" id="UP001175226"/>
    </source>
</evidence>
<keyword evidence="1" id="KW-0472">Membrane</keyword>
<dbReference type="EMBL" id="JAUEPT010000096">
    <property type="protein sequence ID" value="KAK0432297.1"/>
    <property type="molecule type" value="Genomic_DNA"/>
</dbReference>
<proteinExistence type="predicted"/>
<protein>
    <submittedName>
        <fullName evidence="2">Uncharacterized protein</fullName>
    </submittedName>
</protein>
<comment type="caution">
    <text evidence="2">The sequence shown here is derived from an EMBL/GenBank/DDBJ whole genome shotgun (WGS) entry which is preliminary data.</text>
</comment>
<keyword evidence="1" id="KW-1133">Transmembrane helix</keyword>
<gene>
    <name evidence="2" type="ORF">EV421DRAFT_2000989</name>
</gene>
<sequence length="337" mass="37634">MSGMGERAAIIAAVQEDIFKEEGRNPLIYQSSSWPVLIAVKGLIKRYSQVAVVHLIMNNALTLSQVPVLQWATTAVTERDINCEINASARDRSDVSTFHESSYLESKVRVSSSASKPHYLGDAVFLIKVGYQFMIPSYTQTVLGNTVMGGESSPVATVLIEGDNMSQIGTSTPGSTEEDSTETKSLRVALKQSTRKRNDAELAQRLRHIQELYKSYKQHRPFHTVNVPQGRGAVRAWQNVLNAKEVHKTINILGRKRSLIESNVEHRAWNSTLVIAWVSLGLLLLMAVFIRMRRRCRKIADIESRALRGTVKLPMEDEVDVKSQTMIEAVEDAPPAY</sequence>
<dbReference type="Proteomes" id="UP001175226">
    <property type="component" value="Unassembled WGS sequence"/>
</dbReference>
<keyword evidence="1" id="KW-0812">Transmembrane</keyword>
<accession>A0AA39IZ85</accession>
<keyword evidence="3" id="KW-1185">Reference proteome</keyword>
<reference evidence="2" key="1">
    <citation type="submission" date="2023-06" db="EMBL/GenBank/DDBJ databases">
        <authorList>
            <consortium name="Lawrence Berkeley National Laboratory"/>
            <person name="Ahrendt S."/>
            <person name="Sahu N."/>
            <person name="Indic B."/>
            <person name="Wong-Bajracharya J."/>
            <person name="Merenyi Z."/>
            <person name="Ke H.-M."/>
            <person name="Monk M."/>
            <person name="Kocsube S."/>
            <person name="Drula E."/>
            <person name="Lipzen A."/>
            <person name="Balint B."/>
            <person name="Henrissat B."/>
            <person name="Andreopoulos B."/>
            <person name="Martin F.M."/>
            <person name="Harder C.B."/>
            <person name="Rigling D."/>
            <person name="Ford K.L."/>
            <person name="Foster G.D."/>
            <person name="Pangilinan J."/>
            <person name="Papanicolaou A."/>
            <person name="Barry K."/>
            <person name="LaButti K."/>
            <person name="Viragh M."/>
            <person name="Koriabine M."/>
            <person name="Yan M."/>
            <person name="Riley R."/>
            <person name="Champramary S."/>
            <person name="Plett K.L."/>
            <person name="Tsai I.J."/>
            <person name="Slot J."/>
            <person name="Sipos G."/>
            <person name="Plett J."/>
            <person name="Nagy L.G."/>
            <person name="Grigoriev I.V."/>
        </authorList>
    </citation>
    <scope>NUCLEOTIDE SEQUENCE</scope>
    <source>
        <strain evidence="2">FPL87.14</strain>
    </source>
</reference>